<name>A0ABX7F3V1_9HYPH</name>
<dbReference type="PROSITE" id="PS00622">
    <property type="entry name" value="HTH_LUXR_1"/>
    <property type="match status" value="1"/>
</dbReference>
<proteinExistence type="predicted"/>
<sequence>MDSFNLLSRALIDTWLTSSGTTSTAEICADVANRLNAKMALFVMNTEADDPYDWQLRRIRNFSFRSSLLAQLAPAFADTTLRVLDRDFVDQSMIPAYTRALMLRRPTKEMVRSQIGAIQVGYERLILPQKAAERPNWCISLVVTRYLLPKMLEAKTDAIDENVIQLLIEGHTTKEIADWLNLSPRTIEHRLGRLKDRFEAENLVHLVAKIVAAQVSENTSQLKR</sequence>
<dbReference type="EMBL" id="CP032406">
    <property type="protein sequence ID" value="QRF54460.1"/>
    <property type="molecule type" value="Genomic_DNA"/>
</dbReference>
<dbReference type="InterPro" id="IPR016032">
    <property type="entry name" value="Sig_transdc_resp-reg_C-effctor"/>
</dbReference>
<organism evidence="2 3">
    <name type="scientific">Rhizobium rosettiformans</name>
    <dbReference type="NCBI Taxonomy" id="1368430"/>
    <lineage>
        <taxon>Bacteria</taxon>
        <taxon>Pseudomonadati</taxon>
        <taxon>Pseudomonadota</taxon>
        <taxon>Alphaproteobacteria</taxon>
        <taxon>Hyphomicrobiales</taxon>
        <taxon>Rhizobiaceae</taxon>
        <taxon>Rhizobium/Agrobacterium group</taxon>
        <taxon>Rhizobium</taxon>
    </lineage>
</organism>
<geneLocation type="plasmid" evidence="2 3">
    <name>p1</name>
</geneLocation>
<gene>
    <name evidence="2" type="ORF">D4A92_23425</name>
</gene>
<dbReference type="RefSeq" id="WP_203020310.1">
    <property type="nucleotide sequence ID" value="NZ_CP032406.1"/>
</dbReference>
<reference evidence="2 3" key="1">
    <citation type="submission" date="2018-09" db="EMBL/GenBank/DDBJ databases">
        <title>Rhizobium sp. MAE2-X.</title>
        <authorList>
            <person name="Lee Y."/>
            <person name="Jeon C.O."/>
        </authorList>
    </citation>
    <scope>NUCLEOTIDE SEQUENCE [LARGE SCALE GENOMIC DNA]</scope>
    <source>
        <strain evidence="2 3">MAE2-X</strain>
        <plasmid evidence="2 3">p1</plasmid>
    </source>
</reference>
<evidence type="ECO:0000313" key="2">
    <source>
        <dbReference type="EMBL" id="QRF54460.1"/>
    </source>
</evidence>
<dbReference type="Proteomes" id="UP000596351">
    <property type="component" value="Plasmid p1"/>
</dbReference>
<dbReference type="SMART" id="SM00421">
    <property type="entry name" value="HTH_LUXR"/>
    <property type="match status" value="1"/>
</dbReference>
<dbReference type="Gene3D" id="1.10.10.10">
    <property type="entry name" value="Winged helix-like DNA-binding domain superfamily/Winged helix DNA-binding domain"/>
    <property type="match status" value="1"/>
</dbReference>
<protein>
    <recommendedName>
        <fullName evidence="1">HTH luxR-type domain-containing protein</fullName>
    </recommendedName>
</protein>
<dbReference type="InterPro" id="IPR000792">
    <property type="entry name" value="Tscrpt_reg_LuxR_C"/>
</dbReference>
<accession>A0ABX7F3V1</accession>
<dbReference type="Pfam" id="PF00196">
    <property type="entry name" value="GerE"/>
    <property type="match status" value="1"/>
</dbReference>
<dbReference type="InterPro" id="IPR036388">
    <property type="entry name" value="WH-like_DNA-bd_sf"/>
</dbReference>
<keyword evidence="2" id="KW-0614">Plasmid</keyword>
<evidence type="ECO:0000259" key="1">
    <source>
        <dbReference type="PROSITE" id="PS00622"/>
    </source>
</evidence>
<dbReference type="SUPFAM" id="SSF46894">
    <property type="entry name" value="C-terminal effector domain of the bipartite response regulators"/>
    <property type="match status" value="1"/>
</dbReference>
<keyword evidence="3" id="KW-1185">Reference proteome</keyword>
<feature type="domain" description="HTH luxR-type" evidence="1">
    <location>
        <begin position="170"/>
        <end position="197"/>
    </location>
</feature>
<evidence type="ECO:0000313" key="3">
    <source>
        <dbReference type="Proteomes" id="UP000596351"/>
    </source>
</evidence>